<feature type="compositionally biased region" description="Polar residues" evidence="1">
    <location>
        <begin position="129"/>
        <end position="143"/>
    </location>
</feature>
<reference evidence="3" key="3">
    <citation type="journal article" date="2014" name="Nature">
        <title>Elephant shark genome provides unique insights into gnathostome evolution.</title>
        <authorList>
            <consortium name="International Elephant Shark Genome Sequencing Consortium"/>
            <person name="Venkatesh B."/>
            <person name="Lee A.P."/>
            <person name="Ravi V."/>
            <person name="Maurya A.K."/>
            <person name="Lian M.M."/>
            <person name="Swann J.B."/>
            <person name="Ohta Y."/>
            <person name="Flajnik M.F."/>
            <person name="Sutoh Y."/>
            <person name="Kasahara M."/>
            <person name="Hoon S."/>
            <person name="Gangu V."/>
            <person name="Roy S.W."/>
            <person name="Irimia M."/>
            <person name="Korzh V."/>
            <person name="Kondrychyn I."/>
            <person name="Lim Z.W."/>
            <person name="Tay B.H."/>
            <person name="Tohari S."/>
            <person name="Kong K.W."/>
            <person name="Ho S."/>
            <person name="Lorente-Galdos B."/>
            <person name="Quilez J."/>
            <person name="Marques-Bonet T."/>
            <person name="Raney B.J."/>
            <person name="Ingham P.W."/>
            <person name="Tay A."/>
            <person name="Hillier L.W."/>
            <person name="Minx P."/>
            <person name="Boehm T."/>
            <person name="Wilson R.K."/>
            <person name="Brenner S."/>
            <person name="Warren W.C."/>
        </authorList>
    </citation>
    <scope>NUCLEOTIDE SEQUENCE [LARGE SCALE GENOMIC DNA]</scope>
</reference>
<dbReference type="Ensembl" id="ENSCMIT00000026134.1">
    <property type="protein sequence ID" value="ENSCMIP00000025711.1"/>
    <property type="gene ID" value="ENSCMIG00000011290.1"/>
</dbReference>
<organism evidence="2 3">
    <name type="scientific">Callorhinchus milii</name>
    <name type="common">Ghost shark</name>
    <dbReference type="NCBI Taxonomy" id="7868"/>
    <lineage>
        <taxon>Eukaryota</taxon>
        <taxon>Metazoa</taxon>
        <taxon>Chordata</taxon>
        <taxon>Craniata</taxon>
        <taxon>Vertebrata</taxon>
        <taxon>Chondrichthyes</taxon>
        <taxon>Holocephali</taxon>
        <taxon>Chimaeriformes</taxon>
        <taxon>Callorhinchidae</taxon>
        <taxon>Callorhinchus</taxon>
    </lineage>
</organism>
<feature type="region of interest" description="Disordered" evidence="1">
    <location>
        <begin position="68"/>
        <end position="222"/>
    </location>
</feature>
<proteinExistence type="predicted"/>
<dbReference type="GeneTree" id="ENSGT00390000018151"/>
<dbReference type="GO" id="GO:0007276">
    <property type="term" value="P:gamete generation"/>
    <property type="evidence" value="ECO:0007669"/>
    <property type="project" value="InterPro"/>
</dbReference>
<gene>
    <name evidence="2" type="primary">LOC103183307</name>
</gene>
<reference evidence="2" key="4">
    <citation type="submission" date="2025-08" db="UniProtKB">
        <authorList>
            <consortium name="Ensembl"/>
        </authorList>
    </citation>
    <scope>IDENTIFICATION</scope>
</reference>
<reference evidence="2" key="5">
    <citation type="submission" date="2025-09" db="UniProtKB">
        <authorList>
            <consortium name="Ensembl"/>
        </authorList>
    </citation>
    <scope>IDENTIFICATION</scope>
</reference>
<feature type="compositionally biased region" description="Low complexity" evidence="1">
    <location>
        <begin position="144"/>
        <end position="161"/>
    </location>
</feature>
<dbReference type="Proteomes" id="UP000314986">
    <property type="component" value="Unassembled WGS sequence"/>
</dbReference>
<evidence type="ECO:0000313" key="3">
    <source>
        <dbReference type="Proteomes" id="UP000314986"/>
    </source>
</evidence>
<sequence>MKRNNTENTTRTTAGCLPVLLFNQKKRARLPLTSNPTEHESSSSSFFLTPQSFDSAPAGLAETRGITNQTAVQNSPRNQFQFSNFRPSMDNGGCGASPQSHRSQSLNSGQLQQQAPQNYRSQEYKKFSSDLSTVGQNSKTSWNQFQQQVSQQQQSQEQKQFNSAPSTMAQSCKTNWNTGLGPQSANTWKENTKPMSNQRKEFGSMRGNNYTQSSTTSNFRSHVAPESNIEHTKSAEQMYQVKPQWPKNTPQNAARCRPIVQPNQFAEKRFDSKPGDGTNQKHQSVQVKVTQPDNSMRVITTTIEGMKQWSQYSHRVTMLFEVFATLDSAVVAGDQCAKHFLLRDRKDSVPCVFYEIVSLLLYNFKTTVKHVTTEFLKLKLYCMLYTWKHCNLSTGPHGGAHCLRKNHFLYREFSSFTPYMMLGKDIWSPVAQWLEHSLCM</sequence>
<dbReference type="PANTHER" id="PTHR35258">
    <property type="entry name" value="SPERMATOGENESIS-ASSOCIATED PROTEIN 22"/>
    <property type="match status" value="1"/>
</dbReference>
<feature type="compositionally biased region" description="Polar residues" evidence="1">
    <location>
        <begin position="162"/>
        <end position="197"/>
    </location>
</feature>
<dbReference type="InParanoid" id="A0A4W3IDZ3"/>
<dbReference type="STRING" id="7868.ENSCMIP00000025711"/>
<evidence type="ECO:0000256" key="1">
    <source>
        <dbReference type="SAM" id="MobiDB-lite"/>
    </source>
</evidence>
<protein>
    <recommendedName>
        <fullName evidence="4">Spermatogenesis-associated protein 22</fullName>
    </recommendedName>
</protein>
<name>A0A4W3IDZ3_CALMI</name>
<dbReference type="GO" id="GO:0051445">
    <property type="term" value="P:regulation of meiotic cell cycle"/>
    <property type="evidence" value="ECO:0007669"/>
    <property type="project" value="TreeGrafter"/>
</dbReference>
<dbReference type="InterPro" id="IPR033536">
    <property type="entry name" value="Spata22"/>
</dbReference>
<reference evidence="3" key="1">
    <citation type="journal article" date="2006" name="Science">
        <title>Ancient noncoding elements conserved in the human genome.</title>
        <authorList>
            <person name="Venkatesh B."/>
            <person name="Kirkness E.F."/>
            <person name="Loh Y.H."/>
            <person name="Halpern A.L."/>
            <person name="Lee A.P."/>
            <person name="Johnson J."/>
            <person name="Dandona N."/>
            <person name="Viswanathan L.D."/>
            <person name="Tay A."/>
            <person name="Venter J.C."/>
            <person name="Strausberg R.L."/>
            <person name="Brenner S."/>
        </authorList>
    </citation>
    <scope>NUCLEOTIDE SEQUENCE [LARGE SCALE GENOMIC DNA]</scope>
</reference>
<accession>A0A4W3IDZ3</accession>
<dbReference type="GO" id="GO:0000711">
    <property type="term" value="P:meiotic DNA repair synthesis"/>
    <property type="evidence" value="ECO:0007669"/>
    <property type="project" value="InterPro"/>
</dbReference>
<evidence type="ECO:0000313" key="2">
    <source>
        <dbReference type="Ensembl" id="ENSCMIP00000025711.1"/>
    </source>
</evidence>
<feature type="compositionally biased region" description="Polar residues" evidence="1">
    <location>
        <begin position="206"/>
        <end position="220"/>
    </location>
</feature>
<feature type="compositionally biased region" description="Low complexity" evidence="1">
    <location>
        <begin position="103"/>
        <end position="114"/>
    </location>
</feature>
<feature type="compositionally biased region" description="Polar residues" evidence="1">
    <location>
        <begin position="68"/>
        <end position="86"/>
    </location>
</feature>
<dbReference type="GO" id="GO:0007129">
    <property type="term" value="P:homologous chromosome pairing at meiosis"/>
    <property type="evidence" value="ECO:0007669"/>
    <property type="project" value="InterPro"/>
</dbReference>
<evidence type="ECO:0008006" key="4">
    <source>
        <dbReference type="Google" id="ProtNLM"/>
    </source>
</evidence>
<dbReference type="PANTHER" id="PTHR35258:SF1">
    <property type="entry name" value="SPERMATOGENESIS-ASSOCIATED PROTEIN 22"/>
    <property type="match status" value="1"/>
</dbReference>
<dbReference type="AlphaFoldDB" id="A0A4W3IDZ3"/>
<reference evidence="3" key="2">
    <citation type="journal article" date="2007" name="PLoS Biol.">
        <title>Survey sequencing and comparative analysis of the elephant shark (Callorhinchus milii) genome.</title>
        <authorList>
            <person name="Venkatesh B."/>
            <person name="Kirkness E.F."/>
            <person name="Loh Y.H."/>
            <person name="Halpern A.L."/>
            <person name="Lee A.P."/>
            <person name="Johnson J."/>
            <person name="Dandona N."/>
            <person name="Viswanathan L.D."/>
            <person name="Tay A."/>
            <person name="Venter J.C."/>
            <person name="Strausberg R.L."/>
            <person name="Brenner S."/>
        </authorList>
    </citation>
    <scope>NUCLEOTIDE SEQUENCE [LARGE SCALE GENOMIC DNA]</scope>
</reference>
<keyword evidence="3" id="KW-1185">Reference proteome</keyword>
<dbReference type="OMA" id="VPCVYYE"/>